<dbReference type="EMBL" id="KI690406">
    <property type="protein sequence ID" value="ETM56829.1"/>
    <property type="molecule type" value="Genomic_DNA"/>
</dbReference>
<sequence>MGKTSPNKNRKKHQAVQSAKATTLWHWGSRRQASGSC</sequence>
<reference evidence="3" key="1">
    <citation type="submission" date="2013-11" db="EMBL/GenBank/DDBJ databases">
        <title>The Genome Sequence of Phytophthora parasitica CHvinca01.</title>
        <authorList>
            <consortium name="The Broad Institute Genomics Platform"/>
            <person name="Russ C."/>
            <person name="Tyler B."/>
            <person name="Panabieres F."/>
            <person name="Shan W."/>
            <person name="Tripathy S."/>
            <person name="Grunwald N."/>
            <person name="Machado M."/>
            <person name="Johnson C.S."/>
            <person name="Arredondo F."/>
            <person name="Hong C."/>
            <person name="Coffey M."/>
            <person name="Young S.K."/>
            <person name="Zeng Q."/>
            <person name="Gargeya S."/>
            <person name="Fitzgerald M."/>
            <person name="Abouelleil A."/>
            <person name="Alvarado L."/>
            <person name="Chapman S.B."/>
            <person name="Gainer-Dewar J."/>
            <person name="Goldberg J."/>
            <person name="Griggs A."/>
            <person name="Gujja S."/>
            <person name="Hansen M."/>
            <person name="Howarth C."/>
            <person name="Imamovic A."/>
            <person name="Ireland A."/>
            <person name="Larimer J."/>
            <person name="McCowan C."/>
            <person name="Murphy C."/>
            <person name="Pearson M."/>
            <person name="Poon T.W."/>
            <person name="Priest M."/>
            <person name="Roberts A."/>
            <person name="Saif S."/>
            <person name="Shea T."/>
            <person name="Sykes S."/>
            <person name="Wortman J."/>
            <person name="Nusbaum C."/>
            <person name="Birren B."/>
        </authorList>
    </citation>
    <scope>NUCLEOTIDE SEQUENCE [LARGE SCALE GENOMIC DNA]</scope>
    <source>
        <strain evidence="3">CHvinca01</strain>
    </source>
</reference>
<name>W2HPS5_PHYNI</name>
<protein>
    <submittedName>
        <fullName evidence="2">Uncharacterized protein</fullName>
    </submittedName>
</protein>
<feature type="region of interest" description="Disordered" evidence="1">
    <location>
        <begin position="1"/>
        <end position="37"/>
    </location>
</feature>
<dbReference type="Proteomes" id="UP000054423">
    <property type="component" value="Unassembled WGS sequence"/>
</dbReference>
<evidence type="ECO:0000313" key="4">
    <source>
        <dbReference type="EMBL" id="ETM56829.1"/>
    </source>
</evidence>
<evidence type="ECO:0000256" key="1">
    <source>
        <dbReference type="SAM" id="MobiDB-lite"/>
    </source>
</evidence>
<gene>
    <name evidence="4" type="ORF">L914_00262</name>
    <name evidence="2" type="ORF">L915_00258</name>
    <name evidence="3" type="ORF">L917_21697</name>
</gene>
<reference evidence="2" key="2">
    <citation type="submission" date="2013-11" db="EMBL/GenBank/DDBJ databases">
        <title>The Genome Sequence of Phytophthora parasitica CJ02B3.</title>
        <authorList>
            <consortium name="The Broad Institute Genomics Platform"/>
            <person name="Russ C."/>
            <person name="Tyler B."/>
            <person name="Panabieres F."/>
            <person name="Shan W."/>
            <person name="Tripathy S."/>
            <person name="Grunwald N."/>
            <person name="Machado M."/>
            <person name="Johnson C.S."/>
            <person name="Arredondo F."/>
            <person name="Hong C."/>
            <person name="Coffey M."/>
            <person name="Young S.K."/>
            <person name="Zeng Q."/>
            <person name="Gargeya S."/>
            <person name="Fitzgerald M."/>
            <person name="Abouelleil A."/>
            <person name="Alvarado L."/>
            <person name="Chapman S.B."/>
            <person name="Gainer-Dewar J."/>
            <person name="Goldberg J."/>
            <person name="Griggs A."/>
            <person name="Gujja S."/>
            <person name="Hansen M."/>
            <person name="Howarth C."/>
            <person name="Imamovic A."/>
            <person name="Ireland A."/>
            <person name="Larimer J."/>
            <person name="McCowan C."/>
            <person name="Murphy C."/>
            <person name="Pearson M."/>
            <person name="Poon T.W."/>
            <person name="Priest M."/>
            <person name="Roberts A."/>
            <person name="Saif S."/>
            <person name="Shea T."/>
            <person name="Sykes S."/>
            <person name="Wortman J."/>
            <person name="Nusbaum C."/>
            <person name="Birren B."/>
        </authorList>
    </citation>
    <scope>NUCLEOTIDE SEQUENCE [LARGE SCALE GENOMIC DNA]</scope>
    <source>
        <strain evidence="2">CJ02B3</strain>
    </source>
</reference>
<dbReference type="EMBL" id="KI683747">
    <property type="protein sequence ID" value="ETL77362.1"/>
    <property type="molecule type" value="Genomic_DNA"/>
</dbReference>
<proteinExistence type="predicted"/>
<accession>W2HPS5</accession>
<dbReference type="AlphaFoldDB" id="W2HPS5"/>
<dbReference type="Proteomes" id="UP000053236">
    <property type="component" value="Unassembled WGS sequence"/>
</dbReference>
<reference evidence="4" key="3">
    <citation type="submission" date="2013-11" db="EMBL/GenBank/DDBJ databases">
        <title>The Genome Sequence of Phytophthora parasitica IAC_01/95.</title>
        <authorList>
            <consortium name="The Broad Institute Genomics Platform"/>
            <person name="Russ C."/>
            <person name="Tyler B."/>
            <person name="Panabieres F."/>
            <person name="Shan W."/>
            <person name="Tripathy S."/>
            <person name="Grunwald N."/>
            <person name="Machado M."/>
            <person name="Johnson C.S."/>
            <person name="Arredondo F."/>
            <person name="Hong C."/>
            <person name="Coffey M."/>
            <person name="Young S.K."/>
            <person name="Zeng Q."/>
            <person name="Gargeya S."/>
            <person name="Fitzgerald M."/>
            <person name="Abouelleil A."/>
            <person name="Alvarado L."/>
            <person name="Chapman S.B."/>
            <person name="Gainer-Dewar J."/>
            <person name="Goldberg J."/>
            <person name="Griggs A."/>
            <person name="Gujja S."/>
            <person name="Hansen M."/>
            <person name="Howarth C."/>
            <person name="Imamovic A."/>
            <person name="Ireland A."/>
            <person name="Larimer J."/>
            <person name="McCowan C."/>
            <person name="Murphy C."/>
            <person name="Pearson M."/>
            <person name="Poon T.W."/>
            <person name="Priest M."/>
            <person name="Roberts A."/>
            <person name="Saif S."/>
            <person name="Shea T."/>
            <person name="Sykes S."/>
            <person name="Wortman J."/>
            <person name="Nusbaum C."/>
            <person name="Birren B."/>
        </authorList>
    </citation>
    <scope>NUCLEOTIDE SEQUENCE [LARGE SCALE GENOMIC DNA]</scope>
    <source>
        <strain evidence="4">IAC_01/95</strain>
    </source>
</reference>
<organism evidence="2">
    <name type="scientific">Phytophthora nicotianae</name>
    <name type="common">Potato buckeye rot agent</name>
    <name type="synonym">Phytophthora parasitica</name>
    <dbReference type="NCBI Taxonomy" id="4792"/>
    <lineage>
        <taxon>Eukaryota</taxon>
        <taxon>Sar</taxon>
        <taxon>Stramenopiles</taxon>
        <taxon>Oomycota</taxon>
        <taxon>Peronosporomycetes</taxon>
        <taxon>Peronosporales</taxon>
        <taxon>Peronosporaceae</taxon>
        <taxon>Phytophthora</taxon>
    </lineage>
</organism>
<dbReference type="Proteomes" id="UP000054532">
    <property type="component" value="Unassembled WGS sequence"/>
</dbReference>
<evidence type="ECO:0000313" key="3">
    <source>
        <dbReference type="EMBL" id="ETL77362.1"/>
    </source>
</evidence>
<evidence type="ECO:0000313" key="2">
    <source>
        <dbReference type="EMBL" id="ETK97164.1"/>
    </source>
</evidence>
<dbReference type="EMBL" id="KI683895">
    <property type="protein sequence ID" value="ETK97164.1"/>
    <property type="molecule type" value="Genomic_DNA"/>
</dbReference>